<gene>
    <name evidence="8" type="ORF">DEO72_LG11g433</name>
</gene>
<dbReference type="PANTHER" id="PTHR47165">
    <property type="entry name" value="OS03G0429900 PROTEIN"/>
    <property type="match status" value="1"/>
</dbReference>
<dbReference type="InterPro" id="IPR012340">
    <property type="entry name" value="NA-bd_OB-fold"/>
</dbReference>
<evidence type="ECO:0000256" key="3">
    <source>
        <dbReference type="ARBA" id="ARBA00022771"/>
    </source>
</evidence>
<protein>
    <submittedName>
        <fullName evidence="8">Replication factor A1</fullName>
    </submittedName>
</protein>
<reference evidence="8 9" key="1">
    <citation type="submission" date="2019-04" db="EMBL/GenBank/DDBJ databases">
        <title>An improved genome assembly and genetic linkage map for asparagus bean, Vigna unguiculata ssp. sesquipedialis.</title>
        <authorList>
            <person name="Xia Q."/>
            <person name="Zhang R."/>
            <person name="Dong Y."/>
        </authorList>
    </citation>
    <scope>NUCLEOTIDE SEQUENCE [LARGE SCALE GENOMIC DNA]</scope>
    <source>
        <tissue evidence="8">Leaf</tissue>
    </source>
</reference>
<keyword evidence="3" id="KW-0863">Zinc-finger</keyword>
<evidence type="ECO:0000313" key="8">
    <source>
        <dbReference type="EMBL" id="QCE13440.1"/>
    </source>
</evidence>
<evidence type="ECO:0000313" key="9">
    <source>
        <dbReference type="Proteomes" id="UP000501690"/>
    </source>
</evidence>
<organism evidence="8 9">
    <name type="scientific">Vigna unguiculata</name>
    <name type="common">Cowpea</name>
    <dbReference type="NCBI Taxonomy" id="3917"/>
    <lineage>
        <taxon>Eukaryota</taxon>
        <taxon>Viridiplantae</taxon>
        <taxon>Streptophyta</taxon>
        <taxon>Embryophyta</taxon>
        <taxon>Tracheophyta</taxon>
        <taxon>Spermatophyta</taxon>
        <taxon>Magnoliopsida</taxon>
        <taxon>eudicotyledons</taxon>
        <taxon>Gunneridae</taxon>
        <taxon>Pentapetalae</taxon>
        <taxon>rosids</taxon>
        <taxon>fabids</taxon>
        <taxon>Fabales</taxon>
        <taxon>Fabaceae</taxon>
        <taxon>Papilionoideae</taxon>
        <taxon>50 kb inversion clade</taxon>
        <taxon>NPAAA clade</taxon>
        <taxon>indigoferoid/millettioid clade</taxon>
        <taxon>Phaseoleae</taxon>
        <taxon>Vigna</taxon>
    </lineage>
</organism>
<evidence type="ECO:0000256" key="4">
    <source>
        <dbReference type="ARBA" id="ARBA00022833"/>
    </source>
</evidence>
<dbReference type="InterPro" id="IPR047192">
    <property type="entry name" value="Euk_RPA1_DBD_C"/>
</dbReference>
<keyword evidence="5" id="KW-0238">DNA-binding</keyword>
<name>A0A4D6NI57_VIGUN</name>
<keyword evidence="2" id="KW-0479">Metal-binding</keyword>
<evidence type="ECO:0000256" key="5">
    <source>
        <dbReference type="ARBA" id="ARBA00023125"/>
    </source>
</evidence>
<evidence type="ECO:0000259" key="7">
    <source>
        <dbReference type="Pfam" id="PF08646"/>
    </source>
</evidence>
<dbReference type="GO" id="GO:0008270">
    <property type="term" value="F:zinc ion binding"/>
    <property type="evidence" value="ECO:0007669"/>
    <property type="project" value="UniProtKB-KW"/>
</dbReference>
<dbReference type="Pfam" id="PF08646">
    <property type="entry name" value="Rep_fac-A_C"/>
    <property type="match status" value="1"/>
</dbReference>
<dbReference type="PANTHER" id="PTHR47165:SF4">
    <property type="entry name" value="OS03G0429900 PROTEIN"/>
    <property type="match status" value="1"/>
</dbReference>
<dbReference type="Gene3D" id="2.40.50.140">
    <property type="entry name" value="Nucleic acid-binding proteins"/>
    <property type="match status" value="2"/>
</dbReference>
<comment type="similarity">
    <text evidence="1">Belongs to the replication factor A protein 1 family.</text>
</comment>
<dbReference type="CDD" id="cd04476">
    <property type="entry name" value="RPA1_DBD_C"/>
    <property type="match status" value="1"/>
</dbReference>
<evidence type="ECO:0000256" key="6">
    <source>
        <dbReference type="SAM" id="MobiDB-lite"/>
    </source>
</evidence>
<accession>A0A4D6NI57</accession>
<sequence>MSVIQKHTHSLQELNPEKESWNILARVVRLWFVEDYTKGKTPFSMEIVLQDQEIIFNCDGEDATKLKKMMWDNTESPSQALTQLSASSKVSLEDDFIKLHPRSSIEGLKDFKQVQIFVSITFVVKATIKHVLDHDDWWYTACICNKAVYPDSKMFFCEKCNKHVIKVTPRFKLKLRVIDSTDSTTFVVFDRDASAMLKKSCSDILELQDKNTAAGDLPKEFEVLIDKTYLFKVECKNDYNSKFEQSFRVKKVCMDEKVIESFSDVEIKSLDLYSANEEETKLNEPTNNEEETSPDSIAEDLLIKFTEESNDFDTLSDHLNNIVSSHVPPEESLKKKIHELTRKESSQLDNLDLGTQPPVPVLKRQSRSMVQENKKIPVKMLKKNIKIEK</sequence>
<dbReference type="EMBL" id="CP039355">
    <property type="protein sequence ID" value="QCE13440.1"/>
    <property type="molecule type" value="Genomic_DNA"/>
</dbReference>
<dbReference type="GO" id="GO:0003677">
    <property type="term" value="F:DNA binding"/>
    <property type="evidence" value="ECO:0007669"/>
    <property type="project" value="UniProtKB-KW"/>
</dbReference>
<keyword evidence="9" id="KW-1185">Reference proteome</keyword>
<keyword evidence="4" id="KW-0862">Zinc</keyword>
<proteinExistence type="inferred from homology"/>
<evidence type="ECO:0000256" key="2">
    <source>
        <dbReference type="ARBA" id="ARBA00022723"/>
    </source>
</evidence>
<dbReference type="Proteomes" id="UP000501690">
    <property type="component" value="Linkage Group LG11"/>
</dbReference>
<evidence type="ECO:0000256" key="1">
    <source>
        <dbReference type="ARBA" id="ARBA00005690"/>
    </source>
</evidence>
<dbReference type="AlphaFoldDB" id="A0A4D6NI57"/>
<feature type="domain" description="Replication factor A C-terminal" evidence="7">
    <location>
        <begin position="122"/>
        <end position="252"/>
    </location>
</feature>
<dbReference type="SUPFAM" id="SSF50249">
    <property type="entry name" value="Nucleic acid-binding proteins"/>
    <property type="match status" value="1"/>
</dbReference>
<feature type="region of interest" description="Disordered" evidence="6">
    <location>
        <begin position="276"/>
        <end position="295"/>
    </location>
</feature>
<dbReference type="InterPro" id="IPR013955">
    <property type="entry name" value="Rep_factor-A_C"/>
</dbReference>